<dbReference type="InterPro" id="IPR013149">
    <property type="entry name" value="ADH-like_C"/>
</dbReference>
<dbReference type="SMART" id="SM00829">
    <property type="entry name" value="PKS_ER"/>
    <property type="match status" value="1"/>
</dbReference>
<feature type="domain" description="Enoyl reductase (ER)" evidence="3">
    <location>
        <begin position="90"/>
        <end position="412"/>
    </location>
</feature>
<dbReference type="PANTHER" id="PTHR45348:SF2">
    <property type="entry name" value="ZINC-TYPE ALCOHOL DEHYDROGENASE-LIKE PROTEIN C2E1P3.01"/>
    <property type="match status" value="1"/>
</dbReference>
<dbReference type="AlphaFoldDB" id="A0A0G4N125"/>
<dbReference type="InterPro" id="IPR020843">
    <property type="entry name" value="ER"/>
</dbReference>
<dbReference type="GO" id="GO:0016651">
    <property type="term" value="F:oxidoreductase activity, acting on NAD(P)H"/>
    <property type="evidence" value="ECO:0007669"/>
    <property type="project" value="InterPro"/>
</dbReference>
<evidence type="ECO:0000256" key="2">
    <source>
        <dbReference type="ARBA" id="ARBA00023002"/>
    </source>
</evidence>
<name>A0A0G4N125_VERLO</name>
<dbReference type="Gene3D" id="3.90.180.10">
    <property type="entry name" value="Medium-chain alcohol dehydrogenases, catalytic domain"/>
    <property type="match status" value="1"/>
</dbReference>
<evidence type="ECO:0000256" key="1">
    <source>
        <dbReference type="ARBA" id="ARBA00008072"/>
    </source>
</evidence>
<protein>
    <recommendedName>
        <fullName evidence="3">Enoyl reductase (ER) domain-containing protein</fullName>
    </recommendedName>
</protein>
<dbReference type="SUPFAM" id="SSF51735">
    <property type="entry name" value="NAD(P)-binding Rossmann-fold domains"/>
    <property type="match status" value="1"/>
</dbReference>
<dbReference type="Pfam" id="PF00107">
    <property type="entry name" value="ADH_zinc_N"/>
    <property type="match status" value="1"/>
</dbReference>
<dbReference type="EMBL" id="CVQI01031941">
    <property type="protein sequence ID" value="CRK40064.1"/>
    <property type="molecule type" value="Genomic_DNA"/>
</dbReference>
<sequence>MSTQKRDVNTEVEPQPETIGYIGLIRCNGTFGDSFWTETNDKWQDADSMVVGAGSDHGGENSLIDLKEATKGSDSVTTMSQKALLLEEVGKALVAGQRPIPQAGSNQLLVKILVAGLNPHDQRTRDDGLFVTSLPYVLASDVVGEVAIVGSGEYSSKFSVGDHVFGHSFAEGGFNNDFSGAQQYALVDARYVGRVAGSGLSDDEASTIPVIVLAGFIALFAKSGLGLPPPFSAEAQSFDYANTTLLVIGGGSNTGRATIELAKLAGVSQIITVAGLKNQETLRASGATHIIDRRASNVLEQIRALTGDDLVYAVDTVNAGVDQELGVAALSNTKKGNLITLRRTEGELDTDRIGSKNAGYDRRLAFGVSTIHPEVTIPFWKEVPRWYKEGNLRPSSFEVINGLDADAVNKALDNYRDGNGAKVNIHPWD</sequence>
<comment type="similarity">
    <text evidence="1">Belongs to the zinc-containing alcohol dehydrogenase family.</text>
</comment>
<reference evidence="5" key="1">
    <citation type="submission" date="2015-05" db="EMBL/GenBank/DDBJ databases">
        <authorList>
            <person name="Fogelqvist Johan"/>
        </authorList>
    </citation>
    <scope>NUCLEOTIDE SEQUENCE [LARGE SCALE GENOMIC DNA]</scope>
</reference>
<dbReference type="Proteomes" id="UP000045706">
    <property type="component" value="Unassembled WGS sequence"/>
</dbReference>
<dbReference type="Gene3D" id="3.40.50.720">
    <property type="entry name" value="NAD(P)-binding Rossmann-like Domain"/>
    <property type="match status" value="1"/>
</dbReference>
<dbReference type="InterPro" id="IPR047122">
    <property type="entry name" value="Trans-enoyl_RdTase-like"/>
</dbReference>
<proteinExistence type="inferred from homology"/>
<organism evidence="4 5">
    <name type="scientific">Verticillium longisporum</name>
    <name type="common">Verticillium dahliae var. longisporum</name>
    <dbReference type="NCBI Taxonomy" id="100787"/>
    <lineage>
        <taxon>Eukaryota</taxon>
        <taxon>Fungi</taxon>
        <taxon>Dikarya</taxon>
        <taxon>Ascomycota</taxon>
        <taxon>Pezizomycotina</taxon>
        <taxon>Sordariomycetes</taxon>
        <taxon>Hypocreomycetidae</taxon>
        <taxon>Glomerellales</taxon>
        <taxon>Plectosphaerellaceae</taxon>
        <taxon>Verticillium</taxon>
    </lineage>
</organism>
<gene>
    <name evidence="4" type="ORF">BN1723_004689</name>
</gene>
<keyword evidence="2" id="KW-0560">Oxidoreductase</keyword>
<dbReference type="InterPro" id="IPR036291">
    <property type="entry name" value="NAD(P)-bd_dom_sf"/>
</dbReference>
<evidence type="ECO:0000313" key="5">
    <source>
        <dbReference type="Proteomes" id="UP000045706"/>
    </source>
</evidence>
<accession>A0A0G4N125</accession>
<evidence type="ECO:0000313" key="4">
    <source>
        <dbReference type="EMBL" id="CRK40064.1"/>
    </source>
</evidence>
<dbReference type="InterPro" id="IPR013154">
    <property type="entry name" value="ADH-like_N"/>
</dbReference>
<evidence type="ECO:0000259" key="3">
    <source>
        <dbReference type="SMART" id="SM00829"/>
    </source>
</evidence>
<dbReference type="Pfam" id="PF08240">
    <property type="entry name" value="ADH_N"/>
    <property type="match status" value="1"/>
</dbReference>
<dbReference type="SUPFAM" id="SSF50129">
    <property type="entry name" value="GroES-like"/>
    <property type="match status" value="1"/>
</dbReference>
<dbReference type="PANTHER" id="PTHR45348">
    <property type="entry name" value="HYPOTHETICAL OXIDOREDUCTASE (EUROFUNG)"/>
    <property type="match status" value="1"/>
</dbReference>
<dbReference type="CDD" id="cd08249">
    <property type="entry name" value="enoyl_reductase_like"/>
    <property type="match status" value="1"/>
</dbReference>
<dbReference type="InterPro" id="IPR011032">
    <property type="entry name" value="GroES-like_sf"/>
</dbReference>